<proteinExistence type="predicted"/>
<gene>
    <name evidence="1" type="ORF">AB2U05_36740</name>
</gene>
<evidence type="ECO:0000313" key="1">
    <source>
        <dbReference type="EMBL" id="XDQ83663.1"/>
    </source>
</evidence>
<name>A0AB39TXA8_9ACTN</name>
<accession>A0AB39TXA8</accession>
<organism evidence="1">
    <name type="scientific">Streptomyces sp. Y1</name>
    <dbReference type="NCBI Taxonomy" id="3238634"/>
    <lineage>
        <taxon>Bacteria</taxon>
        <taxon>Bacillati</taxon>
        <taxon>Actinomycetota</taxon>
        <taxon>Actinomycetes</taxon>
        <taxon>Kitasatosporales</taxon>
        <taxon>Streptomycetaceae</taxon>
        <taxon>Streptomyces</taxon>
    </lineage>
</organism>
<protein>
    <submittedName>
        <fullName evidence="1">Uncharacterized protein</fullName>
    </submittedName>
</protein>
<reference evidence="1" key="1">
    <citation type="submission" date="2024-07" db="EMBL/GenBank/DDBJ databases">
        <authorList>
            <person name="Yu S.T."/>
        </authorList>
    </citation>
    <scope>NUCLEOTIDE SEQUENCE</scope>
    <source>
        <strain evidence="1">Y1</strain>
    </source>
</reference>
<dbReference type="RefSeq" id="WP_369185741.1">
    <property type="nucleotide sequence ID" value="NZ_CP163445.1"/>
</dbReference>
<dbReference type="AlphaFoldDB" id="A0AB39TXA8"/>
<sequence length="119" mass="13375">MTKGDVKMRVHEDLVLRARVRLLSHNDRILYGEEGLQVYRVLFAANPRVYAYKLAVVLRMASESHRVAGLPEARQALVAEARAVSAHIPADAPAYQRRLWDSTVAELVLRDGRPDSGTR</sequence>
<dbReference type="EMBL" id="CP163445">
    <property type="protein sequence ID" value="XDQ83663.1"/>
    <property type="molecule type" value="Genomic_DNA"/>
</dbReference>